<protein>
    <submittedName>
        <fullName evidence="1 3">Uncharacterized protein</fullName>
    </submittedName>
</protein>
<gene>
    <name evidence="1" type="ORF">ASIM_LOCUS3807</name>
</gene>
<sequence>MLTSNRRGRMEESVCSARDGDLVNISISRIVADFFIMLCCGEWRVSNGKFYFFHFSFFHFRFFRNFFKIFIEM</sequence>
<organism evidence="3">
    <name type="scientific">Anisakis simplex</name>
    <name type="common">Herring worm</name>
    <dbReference type="NCBI Taxonomy" id="6269"/>
    <lineage>
        <taxon>Eukaryota</taxon>
        <taxon>Metazoa</taxon>
        <taxon>Ecdysozoa</taxon>
        <taxon>Nematoda</taxon>
        <taxon>Chromadorea</taxon>
        <taxon>Rhabditida</taxon>
        <taxon>Spirurina</taxon>
        <taxon>Ascaridomorpha</taxon>
        <taxon>Ascaridoidea</taxon>
        <taxon>Anisakidae</taxon>
        <taxon>Anisakis</taxon>
        <taxon>Anisakis simplex complex</taxon>
    </lineage>
</organism>
<dbReference type="AlphaFoldDB" id="A0A0M3J8S3"/>
<accession>A0A0M3J8S3</accession>
<dbReference type="Proteomes" id="UP000267096">
    <property type="component" value="Unassembled WGS sequence"/>
</dbReference>
<evidence type="ECO:0000313" key="2">
    <source>
        <dbReference type="Proteomes" id="UP000267096"/>
    </source>
</evidence>
<dbReference type="EMBL" id="UYRR01006180">
    <property type="protein sequence ID" value="VDK22413.1"/>
    <property type="molecule type" value="Genomic_DNA"/>
</dbReference>
<reference evidence="1 2" key="2">
    <citation type="submission" date="2018-11" db="EMBL/GenBank/DDBJ databases">
        <authorList>
            <consortium name="Pathogen Informatics"/>
        </authorList>
    </citation>
    <scope>NUCLEOTIDE SEQUENCE [LARGE SCALE GENOMIC DNA]</scope>
</reference>
<evidence type="ECO:0000313" key="3">
    <source>
        <dbReference type="WBParaSite" id="ASIM_0000398101-mRNA-1"/>
    </source>
</evidence>
<keyword evidence="2" id="KW-1185">Reference proteome</keyword>
<proteinExistence type="predicted"/>
<name>A0A0M3J8S3_ANISI</name>
<evidence type="ECO:0000313" key="1">
    <source>
        <dbReference type="EMBL" id="VDK22413.1"/>
    </source>
</evidence>
<reference evidence="3" key="1">
    <citation type="submission" date="2017-02" db="UniProtKB">
        <authorList>
            <consortium name="WormBaseParasite"/>
        </authorList>
    </citation>
    <scope>IDENTIFICATION</scope>
</reference>
<dbReference type="WBParaSite" id="ASIM_0000398101-mRNA-1">
    <property type="protein sequence ID" value="ASIM_0000398101-mRNA-1"/>
    <property type="gene ID" value="ASIM_0000398101"/>
</dbReference>